<accession>A0ACB0ZRI5</accession>
<organism evidence="1 2">
    <name type="scientific">Meloidogyne enterolobii</name>
    <name type="common">Root-knot nematode worm</name>
    <name type="synonym">Meloidogyne mayaguensis</name>
    <dbReference type="NCBI Taxonomy" id="390850"/>
    <lineage>
        <taxon>Eukaryota</taxon>
        <taxon>Metazoa</taxon>
        <taxon>Ecdysozoa</taxon>
        <taxon>Nematoda</taxon>
        <taxon>Chromadorea</taxon>
        <taxon>Rhabditida</taxon>
        <taxon>Tylenchina</taxon>
        <taxon>Tylenchomorpha</taxon>
        <taxon>Tylenchoidea</taxon>
        <taxon>Meloidogynidae</taxon>
        <taxon>Meloidogyninae</taxon>
        <taxon>Meloidogyne</taxon>
    </lineage>
</organism>
<dbReference type="EMBL" id="CAVMJV010000043">
    <property type="protein sequence ID" value="CAK5081022.1"/>
    <property type="molecule type" value="Genomic_DNA"/>
</dbReference>
<name>A0ACB0ZRI5_MELEN</name>
<evidence type="ECO:0000313" key="1">
    <source>
        <dbReference type="EMBL" id="CAK5081022.1"/>
    </source>
</evidence>
<keyword evidence="2" id="KW-1185">Reference proteome</keyword>
<proteinExistence type="predicted"/>
<dbReference type="Proteomes" id="UP001497535">
    <property type="component" value="Unassembled WGS sequence"/>
</dbReference>
<gene>
    <name evidence="1" type="ORF">MENTE1834_LOCUS28235</name>
</gene>
<evidence type="ECO:0000313" key="2">
    <source>
        <dbReference type="Proteomes" id="UP001497535"/>
    </source>
</evidence>
<sequence>MTVEDISILYKLDENYKIGQGAFGEIYHAYSVETNRCVALKITKFITETRKKIAENEVKVLKHIKHEYNEETRNRIIEIYGNMEEYERMYTVLELCGRNLLNYFHAKMGELEDTSKNNFIMKILKSAAIAIKQLHDKNIIHLDIKLDNFVLGYKSNQTSIVTRPVINLKLIDFNSSVISGWDIDEVQLTTMNSVLKPPELERNDIENVSLSADIWAFGLMSYEIVYGELPKGRPELLEVLEIYRNDHSKNSPLDSIIKDCIAVHPNERLDIDQILYGINEILKREHGHQ</sequence>
<protein>
    <submittedName>
        <fullName evidence="1">Uncharacterized protein</fullName>
    </submittedName>
</protein>
<comment type="caution">
    <text evidence="1">The sequence shown here is derived from an EMBL/GenBank/DDBJ whole genome shotgun (WGS) entry which is preliminary data.</text>
</comment>
<reference evidence="1" key="1">
    <citation type="submission" date="2023-11" db="EMBL/GenBank/DDBJ databases">
        <authorList>
            <person name="Poullet M."/>
        </authorList>
    </citation>
    <scope>NUCLEOTIDE SEQUENCE</scope>
    <source>
        <strain evidence="1">E1834</strain>
    </source>
</reference>